<dbReference type="Proteomes" id="UP001501414">
    <property type="component" value="Unassembled WGS sequence"/>
</dbReference>
<comment type="caution">
    <text evidence="2">The sequence shown here is derived from an EMBL/GenBank/DDBJ whole genome shotgun (WGS) entry which is preliminary data.</text>
</comment>
<dbReference type="PROSITE" id="PS51352">
    <property type="entry name" value="THIOREDOXIN_2"/>
    <property type="match status" value="1"/>
</dbReference>
<dbReference type="InterPro" id="IPR036249">
    <property type="entry name" value="Thioredoxin-like_sf"/>
</dbReference>
<gene>
    <name evidence="2" type="ORF">GCM10009613_63800</name>
</gene>
<dbReference type="InterPro" id="IPR013766">
    <property type="entry name" value="Thioredoxin_domain"/>
</dbReference>
<dbReference type="SUPFAM" id="SSF52833">
    <property type="entry name" value="Thioredoxin-like"/>
    <property type="match status" value="1"/>
</dbReference>
<dbReference type="Gene3D" id="3.40.30.10">
    <property type="entry name" value="Glutaredoxin"/>
    <property type="match status" value="1"/>
</dbReference>
<accession>A0ABP4IZ87</accession>
<organism evidence="2 3">
    <name type="scientific">Pseudonocardia kongjuensis</name>
    <dbReference type="NCBI Taxonomy" id="102227"/>
    <lineage>
        <taxon>Bacteria</taxon>
        <taxon>Bacillati</taxon>
        <taxon>Actinomycetota</taxon>
        <taxon>Actinomycetes</taxon>
        <taxon>Pseudonocardiales</taxon>
        <taxon>Pseudonocardiaceae</taxon>
        <taxon>Pseudonocardia</taxon>
    </lineage>
</organism>
<dbReference type="PANTHER" id="PTHR43640">
    <property type="entry name" value="OS07G0260300 PROTEIN"/>
    <property type="match status" value="1"/>
</dbReference>
<dbReference type="Pfam" id="PF00578">
    <property type="entry name" value="AhpC-TSA"/>
    <property type="match status" value="1"/>
</dbReference>
<dbReference type="InterPro" id="IPR000866">
    <property type="entry name" value="AhpC/TSA"/>
</dbReference>
<protein>
    <recommendedName>
        <fullName evidence="1">Thioredoxin domain-containing protein</fullName>
    </recommendedName>
</protein>
<keyword evidence="3" id="KW-1185">Reference proteome</keyword>
<proteinExistence type="predicted"/>
<feature type="domain" description="Thioredoxin" evidence="1">
    <location>
        <begin position="131"/>
        <end position="283"/>
    </location>
</feature>
<name>A0ABP4IZ87_9PSEU</name>
<evidence type="ECO:0000313" key="3">
    <source>
        <dbReference type="Proteomes" id="UP001501414"/>
    </source>
</evidence>
<dbReference type="RefSeq" id="WP_344030126.1">
    <property type="nucleotide sequence ID" value="NZ_BAAAJK010000059.1"/>
</dbReference>
<evidence type="ECO:0000259" key="1">
    <source>
        <dbReference type="PROSITE" id="PS51352"/>
    </source>
</evidence>
<dbReference type="EMBL" id="BAAAJK010000059">
    <property type="protein sequence ID" value="GAA1403097.1"/>
    <property type="molecule type" value="Genomic_DNA"/>
</dbReference>
<evidence type="ECO:0000313" key="2">
    <source>
        <dbReference type="EMBL" id="GAA1403097.1"/>
    </source>
</evidence>
<dbReference type="PANTHER" id="PTHR43640:SF1">
    <property type="entry name" value="THIOREDOXIN-DEPENDENT PEROXIREDOXIN"/>
    <property type="match status" value="1"/>
</dbReference>
<dbReference type="InterPro" id="IPR047262">
    <property type="entry name" value="PRX-like1"/>
</dbReference>
<sequence>MTTLADAPSAVRHWISAERSPEAAGGRRDLLADTAVLEFGAHRVQGADPVLERIGLMIPPGWLGDAEWSLVSATGAEATVRATGPAGAPLPSPGGPMSAFDIRFVLDDDGRIALIAPQPHHPEPPGLAAAPEPGDVAPGLVLPSTDGTETVLDPAAATATVVVFTCNHCPWALGWHDRLQQVARDTAARGVRFLQVNANDPAVNPRDGLDVSRERVAAGEFAGPYLVDADQSVARSWGARNTPDVVVLDPAGVVAYHGAPDADATDPALDAAWLRAAIDAVLDGRTPDPARTPVVGCSINWSRP</sequence>
<reference evidence="3" key="1">
    <citation type="journal article" date="2019" name="Int. J. Syst. Evol. Microbiol.">
        <title>The Global Catalogue of Microorganisms (GCM) 10K type strain sequencing project: providing services to taxonomists for standard genome sequencing and annotation.</title>
        <authorList>
            <consortium name="The Broad Institute Genomics Platform"/>
            <consortium name="The Broad Institute Genome Sequencing Center for Infectious Disease"/>
            <person name="Wu L."/>
            <person name="Ma J."/>
        </authorList>
    </citation>
    <scope>NUCLEOTIDE SEQUENCE [LARGE SCALE GENOMIC DNA]</scope>
    <source>
        <strain evidence="3">JCM 11896</strain>
    </source>
</reference>